<dbReference type="RefSeq" id="WP_166107551.1">
    <property type="nucleotide sequence ID" value="NZ_JAADJT010000012.1"/>
</dbReference>
<evidence type="ECO:0000313" key="2">
    <source>
        <dbReference type="Proteomes" id="UP000666369"/>
    </source>
</evidence>
<sequence length="103" mass="11189">MVEALLCKKKTSGARAFIASRMGKRVLMTASATASDDLAKQALVTPELIDSLQREGAAWHADLIVAPDEITLQYMSDEACVQSRTLRAVKGQWRIVRVGEAGD</sequence>
<accession>A0ABX0FSG9</accession>
<gene>
    <name evidence="1" type="ORF">GW587_24625</name>
</gene>
<name>A0ABX0FSG9_9BURK</name>
<dbReference type="Proteomes" id="UP000666369">
    <property type="component" value="Unassembled WGS sequence"/>
</dbReference>
<organism evidence="1 2">
    <name type="scientific">Duganella aceris</name>
    <dbReference type="NCBI Taxonomy" id="2703883"/>
    <lineage>
        <taxon>Bacteria</taxon>
        <taxon>Pseudomonadati</taxon>
        <taxon>Pseudomonadota</taxon>
        <taxon>Betaproteobacteria</taxon>
        <taxon>Burkholderiales</taxon>
        <taxon>Oxalobacteraceae</taxon>
        <taxon>Telluria group</taxon>
        <taxon>Duganella</taxon>
    </lineage>
</organism>
<keyword evidence="2" id="KW-1185">Reference proteome</keyword>
<comment type="caution">
    <text evidence="1">The sequence shown here is derived from an EMBL/GenBank/DDBJ whole genome shotgun (WGS) entry which is preliminary data.</text>
</comment>
<dbReference type="EMBL" id="JAADJT010000012">
    <property type="protein sequence ID" value="NGZ87433.1"/>
    <property type="molecule type" value="Genomic_DNA"/>
</dbReference>
<proteinExistence type="predicted"/>
<evidence type="ECO:0000313" key="1">
    <source>
        <dbReference type="EMBL" id="NGZ87433.1"/>
    </source>
</evidence>
<reference evidence="2" key="1">
    <citation type="submission" date="2023-07" db="EMBL/GenBank/DDBJ databases">
        <title>Duganella aceri sp. nov., isolated from tree sap.</title>
        <authorList>
            <person name="Kim I.S."/>
        </authorList>
    </citation>
    <scope>NUCLEOTIDE SEQUENCE [LARGE SCALE GENOMIC DNA]</scope>
    <source>
        <strain evidence="2">SAP-35</strain>
    </source>
</reference>
<protein>
    <submittedName>
        <fullName evidence="1">Uncharacterized protein</fullName>
    </submittedName>
</protein>